<reference evidence="3" key="1">
    <citation type="journal article" date="2016" name="Nature">
        <title>Genome evolution in the allotetraploid frog Xenopus laevis.</title>
        <authorList>
            <person name="Session A.M."/>
            <person name="Uno Y."/>
            <person name="Kwon T."/>
            <person name="Chapman J.A."/>
            <person name="Toyoda A."/>
            <person name="Takahashi S."/>
            <person name="Fukui A."/>
            <person name="Hikosaka A."/>
            <person name="Suzuki A."/>
            <person name="Kondo M."/>
            <person name="van Heeringen S.J."/>
            <person name="Quigley I."/>
            <person name="Heinz S."/>
            <person name="Ogino H."/>
            <person name="Ochi H."/>
            <person name="Hellsten U."/>
            <person name="Lyons J.B."/>
            <person name="Simakov O."/>
            <person name="Putnam N."/>
            <person name="Stites J."/>
            <person name="Kuroki Y."/>
            <person name="Tanaka T."/>
            <person name="Michiue T."/>
            <person name="Watanabe M."/>
            <person name="Bogdanovic O."/>
            <person name="Lister R."/>
            <person name="Georgiou G."/>
            <person name="Paranjpe S.S."/>
            <person name="van Kruijsbergen I."/>
            <person name="Shu S."/>
            <person name="Carlson J."/>
            <person name="Kinoshita T."/>
            <person name="Ohta Y."/>
            <person name="Mawaribuchi S."/>
            <person name="Jenkins J."/>
            <person name="Grimwood J."/>
            <person name="Schmutz J."/>
            <person name="Mitros T."/>
            <person name="Mozaffari S.V."/>
            <person name="Suzuki Y."/>
            <person name="Haramoto Y."/>
            <person name="Yamamoto T.S."/>
            <person name="Takagi C."/>
            <person name="Heald R."/>
            <person name="Miller K."/>
            <person name="Haudenschild C."/>
            <person name="Kitzman J."/>
            <person name="Nakayama T."/>
            <person name="Izutsu Y."/>
            <person name="Robert J."/>
            <person name="Fortriede J."/>
            <person name="Burns K."/>
            <person name="Lotay V."/>
            <person name="Karimi K."/>
            <person name="Yasuoka Y."/>
            <person name="Dichmann D.S."/>
            <person name="Flajnik M.F."/>
            <person name="Houston D.W."/>
            <person name="Shendure J."/>
            <person name="DuPasquier L."/>
            <person name="Vize P.D."/>
            <person name="Zorn A.M."/>
            <person name="Ito M."/>
            <person name="Marcotte E.M."/>
            <person name="Wallingford J.B."/>
            <person name="Ito Y."/>
            <person name="Asashima M."/>
            <person name="Ueno N."/>
            <person name="Matsuda Y."/>
            <person name="Veenstra G.J."/>
            <person name="Fujiyama A."/>
            <person name="Harland R.M."/>
            <person name="Taira M."/>
            <person name="Rokhsar D.S."/>
        </authorList>
    </citation>
    <scope>NUCLEOTIDE SEQUENCE [LARGE SCALE GENOMIC DNA]</scope>
    <source>
        <strain evidence="3">J</strain>
    </source>
</reference>
<dbReference type="EMBL" id="CM004470">
    <property type="protein sequence ID" value="OCT88141.1"/>
    <property type="molecule type" value="Genomic_DNA"/>
</dbReference>
<feature type="non-terminal residue" evidence="2">
    <location>
        <position position="206"/>
    </location>
</feature>
<dbReference type="Proteomes" id="UP000694892">
    <property type="component" value="Chromosome 3L"/>
</dbReference>
<name>A0A974HSC6_XENLA</name>
<organism evidence="2 3">
    <name type="scientific">Xenopus laevis</name>
    <name type="common">African clawed frog</name>
    <dbReference type="NCBI Taxonomy" id="8355"/>
    <lineage>
        <taxon>Eukaryota</taxon>
        <taxon>Metazoa</taxon>
        <taxon>Chordata</taxon>
        <taxon>Craniata</taxon>
        <taxon>Vertebrata</taxon>
        <taxon>Euteleostomi</taxon>
        <taxon>Amphibia</taxon>
        <taxon>Batrachia</taxon>
        <taxon>Anura</taxon>
        <taxon>Pipoidea</taxon>
        <taxon>Pipidae</taxon>
        <taxon>Xenopodinae</taxon>
        <taxon>Xenopus</taxon>
        <taxon>Xenopus</taxon>
    </lineage>
</organism>
<feature type="non-terminal residue" evidence="2">
    <location>
        <position position="1"/>
    </location>
</feature>
<dbReference type="AlphaFoldDB" id="A0A974HSC6"/>
<evidence type="ECO:0000256" key="1">
    <source>
        <dbReference type="SAM" id="MobiDB-lite"/>
    </source>
</evidence>
<proteinExistence type="predicted"/>
<accession>A0A974HSC6</accession>
<feature type="compositionally biased region" description="Basic and acidic residues" evidence="1">
    <location>
        <begin position="157"/>
        <end position="172"/>
    </location>
</feature>
<evidence type="ECO:0000313" key="3">
    <source>
        <dbReference type="Proteomes" id="UP000694892"/>
    </source>
</evidence>
<dbReference type="OMA" id="ENITHYW"/>
<gene>
    <name evidence="2" type="ORF">XELAEV_18016774mg</name>
</gene>
<sequence length="206" mass="24089">KLYSVLKEFRAEYTDFEALASYYEQHYRVECGKNVDLEHFLLMCFVDPRMRAKENITHYWVMLVSLKVLEREYAALRNSVLLPPDLPTRVQNRRQQLEYLRLQNTIEHHLDQLHNEFLREQKLQEAAGKEQKQTPAAEEKEDGAPAAAEEEAEGAPTEDHQAPAVKEQKTEEQAPAVEEEQVGSSCVRRLWVHCLLLRLLLRLDYT</sequence>
<feature type="region of interest" description="Disordered" evidence="1">
    <location>
        <begin position="125"/>
        <end position="180"/>
    </location>
</feature>
<evidence type="ECO:0000313" key="2">
    <source>
        <dbReference type="EMBL" id="OCT88141.1"/>
    </source>
</evidence>
<protein>
    <submittedName>
        <fullName evidence="2">Uncharacterized protein</fullName>
    </submittedName>
</protein>